<evidence type="ECO:0000256" key="3">
    <source>
        <dbReference type="ARBA" id="ARBA00022692"/>
    </source>
</evidence>
<feature type="transmembrane region" description="Helical" evidence="6">
    <location>
        <begin position="134"/>
        <end position="156"/>
    </location>
</feature>
<evidence type="ECO:0000256" key="4">
    <source>
        <dbReference type="ARBA" id="ARBA00022989"/>
    </source>
</evidence>
<sequence>MERSHSRFPRQYEAAPWRILRPLHRTSPQQCRRPVMIGWTLGRYFFTRYVQITLYFLLGIFALALLLDFTENASRLANLPAYTVWAALGLSAMRVPFIMQQMIPFVALFSAMATLISLNRKYELVVARSVGVSAWQFLLPACFGALLFGLATIFILNPLAAHGFSKAEEIAAMWKTGKVTDVSALRDPWLRQKTDEGETIIGAKSILNQGTTLADATFIQFDEQKNIKDRYDARTATLQDGYWELTDVMRFARGQEPQKLETFRISTQLRPEYVEEKLASPETIPFTQLRHKIEVARSFGYSANAFDMQYQSLLALPALLMAMTLIAATVSLKFVRFGQSGAMILGGVIAGFVLYVVSVLVKAFGDAGFVPPFVAAWVPVVIATFFGVSFLLHKEDG</sequence>
<dbReference type="AlphaFoldDB" id="C0G567"/>
<feature type="transmembrane region" description="Helical" evidence="6">
    <location>
        <begin position="313"/>
        <end position="335"/>
    </location>
</feature>
<proteinExistence type="predicted"/>
<reference evidence="7 8" key="1">
    <citation type="submission" date="2009-03" db="EMBL/GenBank/DDBJ databases">
        <authorList>
            <person name="Setubal J.C."/>
            <person name="Boyle S."/>
            <person name="Crasta O.R."/>
            <person name="Gillespie J.J."/>
            <person name="Kenyon R.W."/>
            <person name="Lu J."/>
            <person name="Mane S."/>
            <person name="Nagrani S."/>
            <person name="Shallom J.M."/>
            <person name="Shallom S."/>
            <person name="Shukla M."/>
            <person name="Snyder E.E."/>
            <person name="Sobral B.W."/>
            <person name="Wattam A.R."/>
            <person name="Will R."/>
            <person name="Williams K."/>
            <person name="Yoo H."/>
            <person name="Bruce D.H."/>
            <person name="Detter C."/>
            <person name="Munk C."/>
            <person name="Brettin T.S."/>
            <person name="Ficht T."/>
        </authorList>
    </citation>
    <scope>NUCLEOTIDE SEQUENCE [LARGE SCALE GENOMIC DNA]</scope>
    <source>
        <strain evidence="7 8">Cudo</strain>
    </source>
</reference>
<evidence type="ECO:0000256" key="6">
    <source>
        <dbReference type="SAM" id="Phobius"/>
    </source>
</evidence>
<keyword evidence="5 6" id="KW-0472">Membrane</keyword>
<dbReference type="GO" id="GO:0055085">
    <property type="term" value="P:transmembrane transport"/>
    <property type="evidence" value="ECO:0007669"/>
    <property type="project" value="InterPro"/>
</dbReference>
<feature type="transmembrane region" description="Helical" evidence="6">
    <location>
        <begin position="49"/>
        <end position="67"/>
    </location>
</feature>
<keyword evidence="4 6" id="KW-1133">Transmembrane helix</keyword>
<keyword evidence="3 6" id="KW-0812">Transmembrane</keyword>
<evidence type="ECO:0000313" key="7">
    <source>
        <dbReference type="EMBL" id="EEH15062.1"/>
    </source>
</evidence>
<accession>C0G567</accession>
<gene>
    <name evidence="7" type="ORF">BCETI_2000154</name>
</gene>
<feature type="transmembrane region" description="Helical" evidence="6">
    <location>
        <begin position="341"/>
        <end position="361"/>
    </location>
</feature>
<dbReference type="Proteomes" id="UP000003678">
    <property type="component" value="Unassembled WGS sequence"/>
</dbReference>
<dbReference type="NCBIfam" id="TIGR04408">
    <property type="entry name" value="LptG_lptG"/>
    <property type="match status" value="1"/>
</dbReference>
<organism evidence="7 8">
    <name type="scientific">Brucella ceti str. Cudo</name>
    <dbReference type="NCBI Taxonomy" id="595497"/>
    <lineage>
        <taxon>Bacteria</taxon>
        <taxon>Pseudomonadati</taxon>
        <taxon>Pseudomonadota</taxon>
        <taxon>Alphaproteobacteria</taxon>
        <taxon>Hyphomicrobiales</taxon>
        <taxon>Brucellaceae</taxon>
        <taxon>Brucella/Ochrobactrum group</taxon>
        <taxon>Brucella</taxon>
    </lineage>
</organism>
<comment type="caution">
    <text evidence="7">The sequence shown here is derived from an EMBL/GenBank/DDBJ whole genome shotgun (WGS) entry which is preliminary data.</text>
</comment>
<evidence type="ECO:0000256" key="1">
    <source>
        <dbReference type="ARBA" id="ARBA00004651"/>
    </source>
</evidence>
<name>C0G567_9HYPH</name>
<evidence type="ECO:0008006" key="9">
    <source>
        <dbReference type="Google" id="ProtNLM"/>
    </source>
</evidence>
<dbReference type="InterPro" id="IPR030923">
    <property type="entry name" value="LptG"/>
</dbReference>
<feature type="transmembrane region" description="Helical" evidence="6">
    <location>
        <begin position="102"/>
        <end position="122"/>
    </location>
</feature>
<dbReference type="GO" id="GO:0043190">
    <property type="term" value="C:ATP-binding cassette (ABC) transporter complex"/>
    <property type="evidence" value="ECO:0007669"/>
    <property type="project" value="InterPro"/>
</dbReference>
<dbReference type="PANTHER" id="PTHR33529">
    <property type="entry name" value="SLR0882 PROTEIN-RELATED"/>
    <property type="match status" value="1"/>
</dbReference>
<feature type="transmembrane region" description="Helical" evidence="6">
    <location>
        <begin position="373"/>
        <end position="392"/>
    </location>
</feature>
<comment type="subcellular location">
    <subcellularLocation>
        <location evidence="1">Cell membrane</location>
        <topology evidence="1">Multi-pass membrane protein</topology>
    </subcellularLocation>
</comment>
<evidence type="ECO:0000313" key="8">
    <source>
        <dbReference type="Proteomes" id="UP000003678"/>
    </source>
</evidence>
<evidence type="ECO:0000256" key="5">
    <source>
        <dbReference type="ARBA" id="ARBA00023136"/>
    </source>
</evidence>
<evidence type="ECO:0000256" key="2">
    <source>
        <dbReference type="ARBA" id="ARBA00022475"/>
    </source>
</evidence>
<keyword evidence="2" id="KW-1003">Cell membrane</keyword>
<dbReference type="PANTHER" id="PTHR33529:SF2">
    <property type="entry name" value="LIPOPOLYSACCHARIDE EXPORT SYSTEM PERMEASE PROTEIN LPTG"/>
    <property type="match status" value="1"/>
</dbReference>
<dbReference type="GO" id="GO:0015920">
    <property type="term" value="P:lipopolysaccharide transport"/>
    <property type="evidence" value="ECO:0007669"/>
    <property type="project" value="TreeGrafter"/>
</dbReference>
<dbReference type="InterPro" id="IPR005495">
    <property type="entry name" value="LptG/LptF_permease"/>
</dbReference>
<protein>
    <recommendedName>
        <fullName evidence="9">LPS export ABC transporter permease LptG</fullName>
    </recommendedName>
</protein>
<dbReference type="EMBL" id="ACJD01000002">
    <property type="protein sequence ID" value="EEH15062.1"/>
    <property type="molecule type" value="Genomic_DNA"/>
</dbReference>
<dbReference type="Pfam" id="PF03739">
    <property type="entry name" value="LptF_LptG"/>
    <property type="match status" value="1"/>
</dbReference>